<feature type="non-terminal residue" evidence="2">
    <location>
        <position position="1"/>
    </location>
</feature>
<name>A0A371E8J3_MUCPR</name>
<dbReference type="InterPro" id="IPR043502">
    <property type="entry name" value="DNA/RNA_pol_sf"/>
</dbReference>
<gene>
    <name evidence="2" type="primary">pol</name>
    <name evidence="2" type="ORF">CR513_59318</name>
</gene>
<protein>
    <submittedName>
        <fullName evidence="2">Retrovirus-related Pol polyprotein</fullName>
    </submittedName>
</protein>
<dbReference type="OrthoDB" id="1833471at2759"/>
<evidence type="ECO:0000313" key="3">
    <source>
        <dbReference type="Proteomes" id="UP000257109"/>
    </source>
</evidence>
<organism evidence="2 3">
    <name type="scientific">Mucuna pruriens</name>
    <name type="common">Velvet bean</name>
    <name type="synonym">Dolichos pruriens</name>
    <dbReference type="NCBI Taxonomy" id="157652"/>
    <lineage>
        <taxon>Eukaryota</taxon>
        <taxon>Viridiplantae</taxon>
        <taxon>Streptophyta</taxon>
        <taxon>Embryophyta</taxon>
        <taxon>Tracheophyta</taxon>
        <taxon>Spermatophyta</taxon>
        <taxon>Magnoliopsida</taxon>
        <taxon>eudicotyledons</taxon>
        <taxon>Gunneridae</taxon>
        <taxon>Pentapetalae</taxon>
        <taxon>rosids</taxon>
        <taxon>fabids</taxon>
        <taxon>Fabales</taxon>
        <taxon>Fabaceae</taxon>
        <taxon>Papilionoideae</taxon>
        <taxon>50 kb inversion clade</taxon>
        <taxon>NPAAA clade</taxon>
        <taxon>indigoferoid/millettioid clade</taxon>
        <taxon>Phaseoleae</taxon>
        <taxon>Mucuna</taxon>
    </lineage>
</organism>
<dbReference type="InterPro" id="IPR053134">
    <property type="entry name" value="RNA-dir_DNA_polymerase"/>
</dbReference>
<accession>A0A371E8J3</accession>
<evidence type="ECO:0000313" key="2">
    <source>
        <dbReference type="EMBL" id="RDX62362.1"/>
    </source>
</evidence>
<dbReference type="InterPro" id="IPR043128">
    <property type="entry name" value="Rev_trsase/Diguanyl_cyclase"/>
</dbReference>
<proteinExistence type="predicted"/>
<dbReference type="Gene3D" id="3.30.70.270">
    <property type="match status" value="1"/>
</dbReference>
<dbReference type="SUPFAM" id="SSF56672">
    <property type="entry name" value="DNA/RNA polymerases"/>
    <property type="match status" value="1"/>
</dbReference>
<feature type="region of interest" description="Disordered" evidence="1">
    <location>
        <begin position="1"/>
        <end position="20"/>
    </location>
</feature>
<sequence>MIGLPTNSHLSMGDRRSPSSLCHLKRRPLRAMSQRYSTSSNPYQEDRTSMTCLPFGLTNTPNTFKGLMNHILRSLIGLCMARLVYSVCVDDHVKHIRLVLQLLKNKSLYMNLESACSALKKWDIEIVQFGGL</sequence>
<keyword evidence="3" id="KW-1185">Reference proteome</keyword>
<comment type="caution">
    <text evidence="2">The sequence shown here is derived from an EMBL/GenBank/DDBJ whole genome shotgun (WGS) entry which is preliminary data.</text>
</comment>
<reference evidence="2" key="1">
    <citation type="submission" date="2018-05" db="EMBL/GenBank/DDBJ databases">
        <title>Draft genome of Mucuna pruriens seed.</title>
        <authorList>
            <person name="Nnadi N.E."/>
            <person name="Vos R."/>
            <person name="Hasami M.H."/>
            <person name="Devisetty U.K."/>
            <person name="Aguiy J.C."/>
        </authorList>
    </citation>
    <scope>NUCLEOTIDE SEQUENCE [LARGE SCALE GENOMIC DNA]</scope>
    <source>
        <strain evidence="2">JCA_2017</strain>
    </source>
</reference>
<dbReference type="AlphaFoldDB" id="A0A371E8J3"/>
<dbReference type="EMBL" id="QJKJ01015538">
    <property type="protein sequence ID" value="RDX62362.1"/>
    <property type="molecule type" value="Genomic_DNA"/>
</dbReference>
<feature type="compositionally biased region" description="Polar residues" evidence="1">
    <location>
        <begin position="1"/>
        <end position="10"/>
    </location>
</feature>
<dbReference type="PANTHER" id="PTHR24559">
    <property type="entry name" value="TRANSPOSON TY3-I GAG-POL POLYPROTEIN"/>
    <property type="match status" value="1"/>
</dbReference>
<dbReference type="Proteomes" id="UP000257109">
    <property type="component" value="Unassembled WGS sequence"/>
</dbReference>
<evidence type="ECO:0000256" key="1">
    <source>
        <dbReference type="SAM" id="MobiDB-lite"/>
    </source>
</evidence>
<dbReference type="PANTHER" id="PTHR24559:SF450">
    <property type="entry name" value="RNA-DIRECTED DNA POLYMERASE HOMOLOG"/>
    <property type="match status" value="1"/>
</dbReference>